<dbReference type="Gene3D" id="3.40.630.30">
    <property type="match status" value="1"/>
</dbReference>
<dbReference type="Pfam" id="PF13302">
    <property type="entry name" value="Acetyltransf_3"/>
    <property type="match status" value="1"/>
</dbReference>
<dbReference type="InterPro" id="IPR016181">
    <property type="entry name" value="Acyl_CoA_acyltransferase"/>
</dbReference>
<comment type="caution">
    <text evidence="2">The sequence shown here is derived from an EMBL/GenBank/DDBJ whole genome shotgun (WGS) entry which is preliminary data.</text>
</comment>
<dbReference type="Proteomes" id="UP000291338">
    <property type="component" value="Unassembled WGS sequence"/>
</dbReference>
<organism evidence="2 3">
    <name type="scientific">Pseudoalteromonas phenolica</name>
    <dbReference type="NCBI Taxonomy" id="161398"/>
    <lineage>
        <taxon>Bacteria</taxon>
        <taxon>Pseudomonadati</taxon>
        <taxon>Pseudomonadota</taxon>
        <taxon>Gammaproteobacteria</taxon>
        <taxon>Alteromonadales</taxon>
        <taxon>Pseudoalteromonadaceae</taxon>
        <taxon>Pseudoalteromonas</taxon>
    </lineage>
</organism>
<dbReference type="SUPFAM" id="SSF55729">
    <property type="entry name" value="Acyl-CoA N-acyltransferases (Nat)"/>
    <property type="match status" value="1"/>
</dbReference>
<dbReference type="RefSeq" id="WP_130255198.1">
    <property type="nucleotide sequence ID" value="NZ_PPSX01000025.1"/>
</dbReference>
<evidence type="ECO:0000313" key="2">
    <source>
        <dbReference type="EMBL" id="RZQ53476.1"/>
    </source>
</evidence>
<dbReference type="AlphaFoldDB" id="A0A4Q7IPU8"/>
<dbReference type="PANTHER" id="PTHR43792">
    <property type="entry name" value="GNAT FAMILY, PUTATIVE (AFU_ORTHOLOGUE AFUA_3G00765)-RELATED-RELATED"/>
    <property type="match status" value="1"/>
</dbReference>
<accession>A0A4Q7IPU8</accession>
<dbReference type="InterPro" id="IPR051531">
    <property type="entry name" value="N-acetyltransferase"/>
</dbReference>
<dbReference type="PANTHER" id="PTHR43792:SF16">
    <property type="entry name" value="N-ACETYLTRANSFERASE DOMAIN-CONTAINING PROTEIN"/>
    <property type="match status" value="1"/>
</dbReference>
<reference evidence="2 3" key="1">
    <citation type="submission" date="2018-01" db="EMBL/GenBank/DDBJ databases">
        <title>Co-occurrence of chitin degradation, pigmentation and bioactivity in marine Pseudoalteromonas.</title>
        <authorList>
            <person name="Paulsen S."/>
            <person name="Gram L."/>
            <person name="Machado H."/>
        </authorList>
    </citation>
    <scope>NUCLEOTIDE SEQUENCE [LARGE SCALE GENOMIC DNA]</scope>
    <source>
        <strain evidence="2 3">S3898</strain>
    </source>
</reference>
<sequence length="179" mass="20963">MKIQNSQRLRYRLMDKNDADLLFELDQDPAVMKYLTHGKPNSMKTIREVFIPRLEQFTNLEKGWGLWQVNTLEEDLFIGWILVRPMGFFTSQRNDCNLELGWRFKQISWGKGYTTEATQHIANTLVTDNTYTTFSAEALEGNLGSINIMKKLGMRYIKHFIHQDDQGQHIAVLYSKELL</sequence>
<name>A0A4Q7IPU8_9GAMM</name>
<dbReference type="PROSITE" id="PS51186">
    <property type="entry name" value="GNAT"/>
    <property type="match status" value="1"/>
</dbReference>
<evidence type="ECO:0000259" key="1">
    <source>
        <dbReference type="PROSITE" id="PS51186"/>
    </source>
</evidence>
<protein>
    <submittedName>
        <fullName evidence="2">N-acetyltransferase</fullName>
    </submittedName>
</protein>
<keyword evidence="2" id="KW-0808">Transferase</keyword>
<feature type="domain" description="N-acetyltransferase" evidence="1">
    <location>
        <begin position="9"/>
        <end position="179"/>
    </location>
</feature>
<evidence type="ECO:0000313" key="3">
    <source>
        <dbReference type="Proteomes" id="UP000291338"/>
    </source>
</evidence>
<dbReference type="InterPro" id="IPR000182">
    <property type="entry name" value="GNAT_dom"/>
</dbReference>
<gene>
    <name evidence="2" type="ORF">C1E23_08720</name>
</gene>
<dbReference type="GO" id="GO:0016747">
    <property type="term" value="F:acyltransferase activity, transferring groups other than amino-acyl groups"/>
    <property type="evidence" value="ECO:0007669"/>
    <property type="project" value="InterPro"/>
</dbReference>
<dbReference type="EMBL" id="PPSX01000025">
    <property type="protein sequence ID" value="RZQ53476.1"/>
    <property type="molecule type" value="Genomic_DNA"/>
</dbReference>
<proteinExistence type="predicted"/>